<dbReference type="InterPro" id="IPR011335">
    <property type="entry name" value="Restrct_endonuc-II-like"/>
</dbReference>
<keyword evidence="4" id="KW-1185">Reference proteome</keyword>
<dbReference type="PANTHER" id="PTHR34039">
    <property type="entry name" value="UPF0102 PROTEIN YRAN"/>
    <property type="match status" value="1"/>
</dbReference>
<dbReference type="Gene3D" id="3.40.1350.10">
    <property type="match status" value="1"/>
</dbReference>
<dbReference type="PANTHER" id="PTHR34039:SF1">
    <property type="entry name" value="UPF0102 PROTEIN YRAN"/>
    <property type="match status" value="1"/>
</dbReference>
<name>A0A511DPT6_9PSEU</name>
<protein>
    <recommendedName>
        <fullName evidence="2">UPF0102 protein PSU4_57790</fullName>
    </recommendedName>
</protein>
<comment type="similarity">
    <text evidence="1 2">Belongs to the UPF0102 family.</text>
</comment>
<dbReference type="Pfam" id="PF02021">
    <property type="entry name" value="UPF0102"/>
    <property type="match status" value="1"/>
</dbReference>
<dbReference type="NCBIfam" id="NF009150">
    <property type="entry name" value="PRK12497.1-3"/>
    <property type="match status" value="1"/>
</dbReference>
<organism evidence="3 4">
    <name type="scientific">Pseudonocardia sulfidoxydans NBRC 16205</name>
    <dbReference type="NCBI Taxonomy" id="1223511"/>
    <lineage>
        <taxon>Bacteria</taxon>
        <taxon>Bacillati</taxon>
        <taxon>Actinomycetota</taxon>
        <taxon>Actinomycetes</taxon>
        <taxon>Pseudonocardiales</taxon>
        <taxon>Pseudonocardiaceae</taxon>
        <taxon>Pseudonocardia</taxon>
    </lineage>
</organism>
<dbReference type="SUPFAM" id="SSF52980">
    <property type="entry name" value="Restriction endonuclease-like"/>
    <property type="match status" value="1"/>
</dbReference>
<dbReference type="Proteomes" id="UP000321685">
    <property type="component" value="Unassembled WGS sequence"/>
</dbReference>
<dbReference type="EMBL" id="BJVJ01000115">
    <property type="protein sequence ID" value="GEL26825.1"/>
    <property type="molecule type" value="Genomic_DNA"/>
</dbReference>
<dbReference type="NCBIfam" id="NF009154">
    <property type="entry name" value="PRK12497.3-3"/>
    <property type="match status" value="1"/>
</dbReference>
<reference evidence="3 4" key="1">
    <citation type="submission" date="2019-07" db="EMBL/GenBank/DDBJ databases">
        <title>Whole genome shotgun sequence of Pseudonocardia sulfidoxydans NBRC 16205.</title>
        <authorList>
            <person name="Hosoyama A."/>
            <person name="Uohara A."/>
            <person name="Ohji S."/>
            <person name="Ichikawa N."/>
        </authorList>
    </citation>
    <scope>NUCLEOTIDE SEQUENCE [LARGE SCALE GENOMIC DNA]</scope>
    <source>
        <strain evidence="3 4">NBRC 16205</strain>
    </source>
</reference>
<comment type="caution">
    <text evidence="3">The sequence shown here is derived from an EMBL/GenBank/DDBJ whole genome shotgun (WGS) entry which is preliminary data.</text>
</comment>
<sequence>MRPGPSTAGPDRAHGRVAQPIVDGMAAKDVLGRRGEDVAAQYLEKQGLVVLTRNWRCREGELDIVATDAGVLVIAEVKTRSGTGYGEPAESVTPRKVARIRRITDVWLAAHQVQWCPIRFDVLAVLLEPGRPATIQHYREAF</sequence>
<dbReference type="InterPro" id="IPR011856">
    <property type="entry name" value="tRNA_endonuc-like_dom_sf"/>
</dbReference>
<dbReference type="InterPro" id="IPR003509">
    <property type="entry name" value="UPF0102_YraN-like"/>
</dbReference>
<gene>
    <name evidence="3" type="primary">yraN</name>
    <name evidence="3" type="ORF">PSU4_57790</name>
</gene>
<dbReference type="GO" id="GO:0003676">
    <property type="term" value="F:nucleic acid binding"/>
    <property type="evidence" value="ECO:0007669"/>
    <property type="project" value="InterPro"/>
</dbReference>
<proteinExistence type="inferred from homology"/>
<accession>A0A511DPT6</accession>
<dbReference type="AlphaFoldDB" id="A0A511DPT6"/>
<evidence type="ECO:0000256" key="2">
    <source>
        <dbReference type="HAMAP-Rule" id="MF_00048"/>
    </source>
</evidence>
<evidence type="ECO:0000256" key="1">
    <source>
        <dbReference type="ARBA" id="ARBA00006738"/>
    </source>
</evidence>
<evidence type="ECO:0000313" key="3">
    <source>
        <dbReference type="EMBL" id="GEL26825.1"/>
    </source>
</evidence>
<dbReference type="CDD" id="cd20736">
    <property type="entry name" value="PoNe_Nuclease"/>
    <property type="match status" value="1"/>
</dbReference>
<evidence type="ECO:0000313" key="4">
    <source>
        <dbReference type="Proteomes" id="UP000321685"/>
    </source>
</evidence>
<dbReference type="HAMAP" id="MF_00048">
    <property type="entry name" value="UPF0102"/>
    <property type="match status" value="1"/>
</dbReference>
<dbReference type="NCBIfam" id="TIGR00252">
    <property type="entry name" value="YraN family protein"/>
    <property type="match status" value="1"/>
</dbReference>